<accession>A0A0E4H0G6</accession>
<feature type="domain" description="HNH nuclease" evidence="2">
    <location>
        <begin position="348"/>
        <end position="399"/>
    </location>
</feature>
<dbReference type="STRING" id="141349.BN1232_04570"/>
<protein>
    <submittedName>
        <fullName evidence="3">13E12 repeat-containing protein</fullName>
    </submittedName>
</protein>
<evidence type="ECO:0000313" key="4">
    <source>
        <dbReference type="Proteomes" id="UP000199251"/>
    </source>
</evidence>
<dbReference type="InterPro" id="IPR003615">
    <property type="entry name" value="HNH_nuc"/>
</dbReference>
<dbReference type="EMBL" id="CTEE01000001">
    <property type="protein sequence ID" value="CQD19475.1"/>
    <property type="molecule type" value="Genomic_DNA"/>
</dbReference>
<dbReference type="Pfam" id="PF02720">
    <property type="entry name" value="DUF222"/>
    <property type="match status" value="1"/>
</dbReference>
<evidence type="ECO:0000313" key="3">
    <source>
        <dbReference type="EMBL" id="CQD19475.1"/>
    </source>
</evidence>
<name>A0A0E4H0G6_MYCLN</name>
<dbReference type="AlphaFoldDB" id="A0A0E4H0G6"/>
<proteinExistence type="predicted"/>
<feature type="region of interest" description="Disordered" evidence="1">
    <location>
        <begin position="448"/>
        <end position="471"/>
    </location>
</feature>
<dbReference type="SMART" id="SM00507">
    <property type="entry name" value="HNHc"/>
    <property type="match status" value="1"/>
</dbReference>
<sequence>MFDTDRAVVARIAECARAEAAAAAHKLQAIAELVSLRADGPVDRGSWSCDNWDAIAAEVAAAQGISHGTASGQMYLAVALRDRLPRVAALFARGVVSARMATALVWRTDLITDPRTLQIVDAALASEAARFGPLSVTKSSRAIDAIVDRHDPAAVRRTRAATRGRDVVISPADSNSGTAALWGSLLATDAALLERRLTQMAHQVCDGDPRTLAQRRADALGTLAAGSDLLACTCGAPECPAVPDTDPRASAVMIHVIAGEAALDAVADPCISGELTSRPLTADTPLRVALAPDPEPPAPPWTPAAHIRGGGMVPAPLIAELIRNGAKVRPVVHPAEAGPEAGYHPSAGLQRFVRCRDLTCRFPGCDRPAEWCDVDHTVPYPLGPTHPSNLKCLCRKHHLLKTFWTGWHDEQRPDGTVVWTTPSGHTYLTRPGSRLLFPTLCLPTGELPIAPRSDRPPSGRGVFMPKRRRTREQDRAYRINAERSLNRAQLIL</sequence>
<dbReference type="InterPro" id="IPR003870">
    <property type="entry name" value="DUF222"/>
</dbReference>
<evidence type="ECO:0000259" key="2">
    <source>
        <dbReference type="SMART" id="SM00507"/>
    </source>
</evidence>
<dbReference type="RefSeq" id="WP_217493143.1">
    <property type="nucleotide sequence ID" value="NZ_CTEE01000001.1"/>
</dbReference>
<reference evidence="3 4" key="1">
    <citation type="submission" date="2015-03" db="EMBL/GenBank/DDBJ databases">
        <authorList>
            <person name="Urmite Genomes"/>
        </authorList>
    </citation>
    <scope>NUCLEOTIDE SEQUENCE [LARGE SCALE GENOMIC DNA]</scope>
    <source>
        <strain evidence="3 4">CSUR P1491</strain>
    </source>
</reference>
<gene>
    <name evidence="3" type="ORF">BN1232_04570</name>
</gene>
<dbReference type="CDD" id="cd00085">
    <property type="entry name" value="HNHc"/>
    <property type="match status" value="1"/>
</dbReference>
<organism evidence="3 4">
    <name type="scientific">Mycobacterium lentiflavum</name>
    <dbReference type="NCBI Taxonomy" id="141349"/>
    <lineage>
        <taxon>Bacteria</taxon>
        <taxon>Bacillati</taxon>
        <taxon>Actinomycetota</taxon>
        <taxon>Actinomycetes</taxon>
        <taxon>Mycobacteriales</taxon>
        <taxon>Mycobacteriaceae</taxon>
        <taxon>Mycobacterium</taxon>
        <taxon>Mycobacterium simiae complex</taxon>
    </lineage>
</organism>
<evidence type="ECO:0000256" key="1">
    <source>
        <dbReference type="SAM" id="MobiDB-lite"/>
    </source>
</evidence>
<dbReference type="Proteomes" id="UP000199251">
    <property type="component" value="Unassembled WGS sequence"/>
</dbReference>